<accession>A0YFU5</accession>
<proteinExistence type="predicted"/>
<dbReference type="AlphaFoldDB" id="A0YFU5"/>
<sequence>MNQEEARRSAGLDLERMASSQTWSPSEKAEASLLKAGWMAERIGGMRWKTAVPISFLQRKYSPT</sequence>
<dbReference type="Proteomes" id="UP000004931">
    <property type="component" value="Unassembled WGS sequence"/>
</dbReference>
<dbReference type="EMBL" id="AAVT01000009">
    <property type="protein sequence ID" value="EAW30195.1"/>
    <property type="molecule type" value="Genomic_DNA"/>
</dbReference>
<comment type="caution">
    <text evidence="2">The sequence shown here is derived from an EMBL/GenBank/DDBJ whole genome shotgun (WGS) entry which is preliminary data.</text>
</comment>
<evidence type="ECO:0000313" key="3">
    <source>
        <dbReference type="Proteomes" id="UP000004931"/>
    </source>
</evidence>
<keyword evidence="3" id="KW-1185">Reference proteome</keyword>
<protein>
    <submittedName>
        <fullName evidence="2">Uncharacterized protein</fullName>
    </submittedName>
</protein>
<organism evidence="2 3">
    <name type="scientific">marine gamma proteobacterium HTCC2143</name>
    <dbReference type="NCBI Taxonomy" id="247633"/>
    <lineage>
        <taxon>Bacteria</taxon>
        <taxon>Pseudomonadati</taxon>
        <taxon>Pseudomonadota</taxon>
        <taxon>Gammaproteobacteria</taxon>
        <taxon>Cellvibrionales</taxon>
        <taxon>Spongiibacteraceae</taxon>
        <taxon>BD1-7 clade</taxon>
    </lineage>
</organism>
<evidence type="ECO:0000256" key="1">
    <source>
        <dbReference type="SAM" id="MobiDB-lite"/>
    </source>
</evidence>
<dbReference type="STRING" id="247633.GP2143_01590"/>
<feature type="compositionally biased region" description="Basic and acidic residues" evidence="1">
    <location>
        <begin position="1"/>
        <end position="16"/>
    </location>
</feature>
<reference evidence="2 3" key="1">
    <citation type="journal article" date="2010" name="J. Bacteriol.">
        <title>Genome sequence of the oligotrophic marine Gammaproteobacterium HTCC2143, isolated from the Oregon Coast.</title>
        <authorList>
            <person name="Oh H.M."/>
            <person name="Kang I."/>
            <person name="Ferriera S."/>
            <person name="Giovannoni S.J."/>
            <person name="Cho J.C."/>
        </authorList>
    </citation>
    <scope>NUCLEOTIDE SEQUENCE [LARGE SCALE GENOMIC DNA]</scope>
    <source>
        <strain evidence="2 3">HTCC2143</strain>
    </source>
</reference>
<feature type="region of interest" description="Disordered" evidence="1">
    <location>
        <begin position="1"/>
        <end position="26"/>
    </location>
</feature>
<evidence type="ECO:0000313" key="2">
    <source>
        <dbReference type="EMBL" id="EAW30195.1"/>
    </source>
</evidence>
<name>A0YFU5_9GAMM</name>
<gene>
    <name evidence="2" type="ORF">GP2143_01590</name>
</gene>